<evidence type="ECO:0000313" key="8">
    <source>
        <dbReference type="EMBL" id="QGM94662.1"/>
    </source>
</evidence>
<comment type="similarity">
    <text evidence="1">Belongs to the HicA mRNA interferase family.</text>
</comment>
<dbReference type="InterPro" id="IPR038570">
    <property type="entry name" value="HicA_sf"/>
</dbReference>
<evidence type="ECO:0000256" key="2">
    <source>
        <dbReference type="ARBA" id="ARBA00022649"/>
    </source>
</evidence>
<sequence>MLTNSRDIIRRLEKEGWRRVRVTGSHHHFAKSGRRDIVTVPHPRKDIPIGTVKHIYRQAGWEKN</sequence>
<dbReference type="Pfam" id="PF07927">
    <property type="entry name" value="HicA_toxin"/>
    <property type="match status" value="1"/>
</dbReference>
<keyword evidence="6" id="KW-0694">RNA-binding</keyword>
<dbReference type="Gene3D" id="3.30.920.30">
    <property type="entry name" value="Hypothetical protein"/>
    <property type="match status" value="1"/>
</dbReference>
<keyword evidence="3" id="KW-0540">Nuclease</keyword>
<dbReference type="RefSeq" id="WP_029648763.1">
    <property type="nucleotide sequence ID" value="NZ_CP044328.1"/>
</dbReference>
<evidence type="ECO:0000256" key="1">
    <source>
        <dbReference type="ARBA" id="ARBA00006620"/>
    </source>
</evidence>
<name>A0ABX6EIS4_9HYPH</name>
<keyword evidence="7" id="KW-0346">Stress response</keyword>
<evidence type="ECO:0000256" key="6">
    <source>
        <dbReference type="ARBA" id="ARBA00022884"/>
    </source>
</evidence>
<reference evidence="8 9" key="2">
    <citation type="journal article" date="2021" name="AMB Express">
        <title>Isolation and characterisation of Methylocystis spp. for poly-3-hydroxybutyrate production using waste methane feedstocks.</title>
        <authorList>
            <person name="Rumah B.L."/>
            <person name="Stead C.E."/>
            <person name="Claxton Stevens B.H."/>
            <person name="Minton N.P."/>
            <person name="Grosse-Honebrink A."/>
            <person name="Zhang Y."/>
        </authorList>
    </citation>
    <scope>NUCLEOTIDE SEQUENCE [LARGE SCALE GENOMIC DNA]</scope>
    <source>
        <strain evidence="8 9">BRCS1</strain>
    </source>
</reference>
<keyword evidence="2" id="KW-1277">Toxin-antitoxin system</keyword>
<keyword evidence="4" id="KW-0255">Endonuclease</keyword>
<accession>A0ABX6EIS4</accession>
<evidence type="ECO:0000313" key="9">
    <source>
        <dbReference type="Proteomes" id="UP000424673"/>
    </source>
</evidence>
<dbReference type="InterPro" id="IPR012933">
    <property type="entry name" value="HicA_mRNA_interferase"/>
</dbReference>
<proteinExistence type="inferred from homology"/>
<evidence type="ECO:0000256" key="4">
    <source>
        <dbReference type="ARBA" id="ARBA00022759"/>
    </source>
</evidence>
<dbReference type="SUPFAM" id="SSF54786">
    <property type="entry name" value="YcfA/nrd intein domain"/>
    <property type="match status" value="1"/>
</dbReference>
<dbReference type="EMBL" id="CP044328">
    <property type="protein sequence ID" value="QGM94662.1"/>
    <property type="molecule type" value="Genomic_DNA"/>
</dbReference>
<gene>
    <name evidence="8" type="ORF">F7D13_11860</name>
</gene>
<evidence type="ECO:0000256" key="5">
    <source>
        <dbReference type="ARBA" id="ARBA00022801"/>
    </source>
</evidence>
<protein>
    <submittedName>
        <fullName evidence="8">Type II toxin-antitoxin system HicA family toxin</fullName>
    </submittedName>
</protein>
<keyword evidence="9" id="KW-1185">Reference proteome</keyword>
<dbReference type="Proteomes" id="UP000424673">
    <property type="component" value="Chromosome"/>
</dbReference>
<evidence type="ECO:0000256" key="7">
    <source>
        <dbReference type="ARBA" id="ARBA00023016"/>
    </source>
</evidence>
<evidence type="ECO:0000256" key="3">
    <source>
        <dbReference type="ARBA" id="ARBA00022722"/>
    </source>
</evidence>
<organism evidence="8 9">
    <name type="scientific">Methylocystis rosea</name>
    <dbReference type="NCBI Taxonomy" id="173366"/>
    <lineage>
        <taxon>Bacteria</taxon>
        <taxon>Pseudomonadati</taxon>
        <taxon>Pseudomonadota</taxon>
        <taxon>Alphaproteobacteria</taxon>
        <taxon>Hyphomicrobiales</taxon>
        <taxon>Methylocystaceae</taxon>
        <taxon>Methylocystis</taxon>
    </lineage>
</organism>
<reference evidence="9" key="1">
    <citation type="submission" date="2019-09" db="EMBL/GenBank/DDBJ databases">
        <title>Isolation and complete genome sequencing of Methylocystis species.</title>
        <authorList>
            <person name="Rumah B.L."/>
            <person name="Stead C.E."/>
            <person name="Stevens B.C."/>
            <person name="Minton N.P."/>
            <person name="Grosse-Honebrink A."/>
            <person name="Zhang Y."/>
        </authorList>
    </citation>
    <scope>NUCLEOTIDE SEQUENCE [LARGE SCALE GENOMIC DNA]</scope>
    <source>
        <strain evidence="9">BRCS1</strain>
    </source>
</reference>
<keyword evidence="5" id="KW-0378">Hydrolase</keyword>